<dbReference type="Pfam" id="PF02770">
    <property type="entry name" value="Acyl-CoA_dh_M"/>
    <property type="match status" value="1"/>
</dbReference>
<dbReference type="RefSeq" id="WP_171692300.1">
    <property type="nucleotide sequence ID" value="NZ_WHOC01000148.1"/>
</dbReference>
<comment type="cofactor">
    <cofactor evidence="1 5">
        <name>FAD</name>
        <dbReference type="ChEBI" id="CHEBI:57692"/>
    </cofactor>
</comment>
<evidence type="ECO:0000256" key="2">
    <source>
        <dbReference type="ARBA" id="ARBA00009347"/>
    </source>
</evidence>
<keyword evidence="5" id="KW-0560">Oxidoreductase</keyword>
<dbReference type="PROSITE" id="PS00073">
    <property type="entry name" value="ACYL_COA_DH_2"/>
    <property type="match status" value="1"/>
</dbReference>
<reference evidence="9 10" key="1">
    <citation type="submission" date="2019-10" db="EMBL/GenBank/DDBJ databases">
        <title>Description of Paenibacillus choica sp. nov.</title>
        <authorList>
            <person name="Carlier A."/>
            <person name="Qi S."/>
        </authorList>
    </citation>
    <scope>NUCLEOTIDE SEQUENCE [LARGE SCALE GENOMIC DNA]</scope>
    <source>
        <strain evidence="9 10">LMG 31460</strain>
    </source>
</reference>
<dbReference type="InterPro" id="IPR046373">
    <property type="entry name" value="Acyl-CoA_Oxase/DH_mid-dom_sf"/>
</dbReference>
<name>A0ABX1ZBS0_9BACL</name>
<evidence type="ECO:0000256" key="4">
    <source>
        <dbReference type="ARBA" id="ARBA00022827"/>
    </source>
</evidence>
<feature type="domain" description="Acyl-CoA dehydrogenase/oxidase N-terminal" evidence="8">
    <location>
        <begin position="6"/>
        <end position="118"/>
    </location>
</feature>
<dbReference type="InterPro" id="IPR009100">
    <property type="entry name" value="AcylCoA_DH/oxidase_NM_dom_sf"/>
</dbReference>
<evidence type="ECO:0000259" key="8">
    <source>
        <dbReference type="Pfam" id="PF02771"/>
    </source>
</evidence>
<sequence>MNFLLSEEHQMMQNMVREFALNECGPTAAQRDEDESFDMEIWHKMAKLGLCGIPWPEKYGGAGADYLGYVIAVEELSRVDASIGVTLSVNTSLAGWSVYKFGTETQKQKYLRAMAEGKSMGAYCLTEPGSGSDAVGMKTAAVTVGDEWVLNGSKIFVTNGGYADIYVVFAQTNPELKHKGIAAFIVEKSFPGFSIGKKEKKLGIRSSATTEVILTDCRVPKENLLGQVGEGFKIAMVAIDGGRNGIAAQALGIAQGALDHAARYAKERVQFGKPISKLQAIQFKIADMATKIEAARLLTYQAAWREDQGIPYSLQSAMSKLFASDTAMDVTIEAVQVFGGYGYTREYPVERYMRDAKITQIYEGTNEIQRLVISEYLLKC</sequence>
<dbReference type="Pfam" id="PF02771">
    <property type="entry name" value="Acyl-CoA_dh_N"/>
    <property type="match status" value="1"/>
</dbReference>
<dbReference type="Proteomes" id="UP000658690">
    <property type="component" value="Unassembled WGS sequence"/>
</dbReference>
<dbReference type="PANTHER" id="PTHR43884">
    <property type="entry name" value="ACYL-COA DEHYDROGENASE"/>
    <property type="match status" value="1"/>
</dbReference>
<evidence type="ECO:0000313" key="10">
    <source>
        <dbReference type="Proteomes" id="UP000658690"/>
    </source>
</evidence>
<dbReference type="CDD" id="cd01158">
    <property type="entry name" value="SCAD_SBCAD"/>
    <property type="match status" value="1"/>
</dbReference>
<comment type="similarity">
    <text evidence="2 5">Belongs to the acyl-CoA dehydrogenase family.</text>
</comment>
<dbReference type="PROSITE" id="PS00072">
    <property type="entry name" value="ACYL_COA_DH_1"/>
    <property type="match status" value="1"/>
</dbReference>
<evidence type="ECO:0000256" key="3">
    <source>
        <dbReference type="ARBA" id="ARBA00022630"/>
    </source>
</evidence>
<dbReference type="InterPro" id="IPR006091">
    <property type="entry name" value="Acyl-CoA_Oxase/DH_mid-dom"/>
</dbReference>
<dbReference type="Gene3D" id="1.20.140.10">
    <property type="entry name" value="Butyryl-CoA Dehydrogenase, subunit A, domain 3"/>
    <property type="match status" value="1"/>
</dbReference>
<comment type="caution">
    <text evidence="9">The sequence shown here is derived from an EMBL/GenBank/DDBJ whole genome shotgun (WGS) entry which is preliminary data.</text>
</comment>
<feature type="domain" description="Acyl-CoA dehydrogenase/oxidase C-terminal" evidence="6">
    <location>
        <begin position="229"/>
        <end position="377"/>
    </location>
</feature>
<dbReference type="InterPro" id="IPR036250">
    <property type="entry name" value="AcylCo_DH-like_C"/>
</dbReference>
<keyword evidence="10" id="KW-1185">Reference proteome</keyword>
<dbReference type="PIRSF" id="PIRSF016578">
    <property type="entry name" value="HsaA"/>
    <property type="match status" value="1"/>
</dbReference>
<dbReference type="EMBL" id="WHOC01000148">
    <property type="protein sequence ID" value="NOU89341.1"/>
    <property type="molecule type" value="Genomic_DNA"/>
</dbReference>
<evidence type="ECO:0000259" key="6">
    <source>
        <dbReference type="Pfam" id="PF00441"/>
    </source>
</evidence>
<evidence type="ECO:0000256" key="5">
    <source>
        <dbReference type="RuleBase" id="RU362125"/>
    </source>
</evidence>
<evidence type="ECO:0000313" key="9">
    <source>
        <dbReference type="EMBL" id="NOU89341.1"/>
    </source>
</evidence>
<proteinExistence type="inferred from homology"/>
<evidence type="ECO:0000256" key="1">
    <source>
        <dbReference type="ARBA" id="ARBA00001974"/>
    </source>
</evidence>
<accession>A0ABX1ZBS0</accession>
<keyword evidence="4 5" id="KW-0274">FAD</keyword>
<dbReference type="SUPFAM" id="SSF47203">
    <property type="entry name" value="Acyl-CoA dehydrogenase C-terminal domain-like"/>
    <property type="match status" value="1"/>
</dbReference>
<feature type="domain" description="Acyl-CoA oxidase/dehydrogenase middle" evidence="7">
    <location>
        <begin position="122"/>
        <end position="217"/>
    </location>
</feature>
<dbReference type="PANTHER" id="PTHR43884:SF41">
    <property type="entry name" value="ACYL-COA DEHYDROGENASE"/>
    <property type="match status" value="1"/>
</dbReference>
<dbReference type="InterPro" id="IPR013786">
    <property type="entry name" value="AcylCoA_DH/ox_N"/>
</dbReference>
<protein>
    <submittedName>
        <fullName evidence="9">Acyl-CoA dehydrogenase</fullName>
    </submittedName>
</protein>
<dbReference type="Gene3D" id="1.10.540.10">
    <property type="entry name" value="Acyl-CoA dehydrogenase/oxidase, N-terminal domain"/>
    <property type="match status" value="1"/>
</dbReference>
<gene>
    <name evidence="9" type="ORF">GC102_26890</name>
</gene>
<dbReference type="InterPro" id="IPR037069">
    <property type="entry name" value="AcylCoA_DH/ox_N_sf"/>
</dbReference>
<dbReference type="Gene3D" id="2.40.110.10">
    <property type="entry name" value="Butyryl-CoA Dehydrogenase, subunit A, domain 2"/>
    <property type="match status" value="1"/>
</dbReference>
<keyword evidence="3 5" id="KW-0285">Flavoprotein</keyword>
<organism evidence="9 10">
    <name type="scientific">Paenibacillus germinis</name>
    <dbReference type="NCBI Taxonomy" id="2654979"/>
    <lineage>
        <taxon>Bacteria</taxon>
        <taxon>Bacillati</taxon>
        <taxon>Bacillota</taxon>
        <taxon>Bacilli</taxon>
        <taxon>Bacillales</taxon>
        <taxon>Paenibacillaceae</taxon>
        <taxon>Paenibacillus</taxon>
    </lineage>
</organism>
<dbReference type="InterPro" id="IPR006089">
    <property type="entry name" value="Acyl-CoA_DH_CS"/>
</dbReference>
<dbReference type="InterPro" id="IPR009075">
    <property type="entry name" value="AcylCo_DH/oxidase_C"/>
</dbReference>
<dbReference type="Pfam" id="PF00441">
    <property type="entry name" value="Acyl-CoA_dh_1"/>
    <property type="match status" value="1"/>
</dbReference>
<dbReference type="SUPFAM" id="SSF56645">
    <property type="entry name" value="Acyl-CoA dehydrogenase NM domain-like"/>
    <property type="match status" value="1"/>
</dbReference>
<evidence type="ECO:0000259" key="7">
    <source>
        <dbReference type="Pfam" id="PF02770"/>
    </source>
</evidence>